<feature type="transmembrane region" description="Helical" evidence="2">
    <location>
        <begin position="21"/>
        <end position="41"/>
    </location>
</feature>
<name>A0A318KFB7_9FIRM</name>
<dbReference type="AlphaFoldDB" id="A0A318KFB7"/>
<evidence type="ECO:0000313" key="4">
    <source>
        <dbReference type="EMBL" id="PXX75928.1"/>
    </source>
</evidence>
<dbReference type="OrthoDB" id="1656013at2"/>
<keyword evidence="2" id="KW-1133">Transmembrane helix</keyword>
<keyword evidence="2" id="KW-0472">Membrane</keyword>
<keyword evidence="5" id="KW-1185">Reference proteome</keyword>
<feature type="domain" description="Bacterial repeat" evidence="3">
    <location>
        <begin position="830"/>
        <end position="898"/>
    </location>
</feature>
<reference evidence="4 5" key="1">
    <citation type="submission" date="2018-05" db="EMBL/GenBank/DDBJ databases">
        <title>Genomic Encyclopedia of Type Strains, Phase IV (KMG-IV): sequencing the most valuable type-strain genomes for metagenomic binning, comparative biology and taxonomic classification.</title>
        <authorList>
            <person name="Goeker M."/>
        </authorList>
    </citation>
    <scope>NUCLEOTIDE SEQUENCE [LARGE SCALE GENOMIC DNA]</scope>
    <source>
        <strain evidence="4 5">JC118</strain>
    </source>
</reference>
<dbReference type="Pfam" id="PF19085">
    <property type="entry name" value="Choline_bind_2"/>
    <property type="match status" value="1"/>
</dbReference>
<accession>A0A318KFB7</accession>
<dbReference type="Proteomes" id="UP000247612">
    <property type="component" value="Unassembled WGS sequence"/>
</dbReference>
<dbReference type="EMBL" id="QJKH01000016">
    <property type="protein sequence ID" value="PXX75928.1"/>
    <property type="molecule type" value="Genomic_DNA"/>
</dbReference>
<evidence type="ECO:0000313" key="5">
    <source>
        <dbReference type="Proteomes" id="UP000247612"/>
    </source>
</evidence>
<keyword evidence="1" id="KW-0677">Repeat</keyword>
<dbReference type="SMART" id="SM00710">
    <property type="entry name" value="PbH1"/>
    <property type="match status" value="4"/>
</dbReference>
<dbReference type="SUPFAM" id="SSF51126">
    <property type="entry name" value="Pectin lyase-like"/>
    <property type="match status" value="1"/>
</dbReference>
<dbReference type="Pfam" id="PF18998">
    <property type="entry name" value="Flg_new_2"/>
    <property type="match status" value="1"/>
</dbReference>
<dbReference type="InterPro" id="IPR018337">
    <property type="entry name" value="Cell_wall/Cho-bd_repeat"/>
</dbReference>
<dbReference type="InterPro" id="IPR006626">
    <property type="entry name" value="PbH1"/>
</dbReference>
<gene>
    <name evidence="4" type="ORF">DES51_11618</name>
</gene>
<dbReference type="RefSeq" id="WP_022938049.1">
    <property type="nucleotide sequence ID" value="NZ_CABKRQ010000004.1"/>
</dbReference>
<organism evidence="4 5">
    <name type="scientific">Dielma fastidiosa</name>
    <dbReference type="NCBI Taxonomy" id="1034346"/>
    <lineage>
        <taxon>Bacteria</taxon>
        <taxon>Bacillati</taxon>
        <taxon>Bacillota</taxon>
        <taxon>Erysipelotrichia</taxon>
        <taxon>Erysipelotrichales</taxon>
        <taxon>Erysipelotrichaceae</taxon>
        <taxon>Dielma</taxon>
    </lineage>
</organism>
<evidence type="ECO:0000256" key="1">
    <source>
        <dbReference type="ARBA" id="ARBA00022737"/>
    </source>
</evidence>
<evidence type="ECO:0000259" key="3">
    <source>
        <dbReference type="Pfam" id="PF18998"/>
    </source>
</evidence>
<sequence length="1098" mass="122067">MFERLLNAIVIFGKEHKRLRTYSVIVLFIVFYGYAAISGLVDLIGKGLHTLWLFMKNFLLLPKLSFDISLNHTKSMVRVSAAALSLCLVVNLMPTSVFAEEEILDTDNKIAETECIDGICEDDLKCTDCTPDDSNQENDLDDSQTDQCLCDPVIENEGVHTNPDCPLYNIYNKRKSVVPNARINNLSFDLTNIEYEDLSTDSAVIVKIMPAQGYRLPDESDIIVESNGSVLTLGRDYIIARMGQDYLIQTTRFTNLKIIAQGIELNHEADLLKLDINFKSIEAGYNYNSDNTGYGWINVPIVEGQYDYNVTLPFSIQDKKIYFEVNRSSLSTINHEGYLFLDSEGKGKYEIEIIAEDGITKNTYIINCSTLPEFLNTVYVDGENGNDANFGDTADRAVKTFEQAKKLVADEGIIYVTGTITVDDNQNWYLSDKGAIVKRDSSFINGAMINVNYQGNLTLDHIIIDGNSAVVSESPIVNVIGGKLLINNGAYLKNNINGTGYGGAVVVNNANVSSINGNSEYIGKVILAEGGAIYNNKAKSGGAGIYVQGEFTMTGGSITGNSSAEGNGGGILISSDELCTITGGYITNNNAKYGGGIYITTGKLVLTGGKLNKNQSKSGGNGIYFMNNTNLEIGASVIIYDKIAFESGAFVEVNSDLTGDVKIPVHVSGNKNNDLVGKSIVKTSMDYDKELDMDNFAITFDYKGYEAKLSSNSKSIDIVLSKPYLELNLDTSIENDTVCKEDTYAKSYVSFFGDDQGIAQKAYIISLTGNESKNTKVTPNDNYFGTQYFTLTIGADETAEEIVMKVELVDHPEIFVTYTFKVSGNERYAVTVENSYAADNGADKYRQGETVTIDAGKRSGYTFDKWVSNDAELNFKNDKESTTTFIMPDHAVKVTAQWISVSSGSSSSNSHTGIVERKDESYYYIKGKPADQGFVLLDEKDKLIDKLAVDEFLTIPVKADDVYFVKADKTIAKYEWIILNQNGEVEKILPVGTFLKQYDSNYKVYLADSDGKLVKSWTEIEGNIYYFNNDYTAKNKYWTLYQNEWYLFDNYSLVRSQWYAASNGRWYYLDQQGRMLVNQWIDGCWINEDGIYWSPYVK</sequence>
<protein>
    <submittedName>
        <fullName evidence="4">Putative repeat protein (TIGR02543 family)</fullName>
    </submittedName>
</protein>
<dbReference type="InterPro" id="IPR044060">
    <property type="entry name" value="Bacterial_rp_domain"/>
</dbReference>
<dbReference type="SUPFAM" id="SSF69360">
    <property type="entry name" value="Cell wall binding repeat"/>
    <property type="match status" value="1"/>
</dbReference>
<keyword evidence="2" id="KW-0812">Transmembrane</keyword>
<dbReference type="InterPro" id="IPR011050">
    <property type="entry name" value="Pectin_lyase_fold/virulence"/>
</dbReference>
<comment type="caution">
    <text evidence="4">The sequence shown here is derived from an EMBL/GenBank/DDBJ whole genome shotgun (WGS) entry which is preliminary data.</text>
</comment>
<dbReference type="Gene3D" id="2.10.270.10">
    <property type="entry name" value="Cholin Binding"/>
    <property type="match status" value="1"/>
</dbReference>
<dbReference type="STRING" id="1034346.GCA_000313565_01744"/>
<evidence type="ECO:0000256" key="2">
    <source>
        <dbReference type="SAM" id="Phobius"/>
    </source>
</evidence>
<proteinExistence type="predicted"/>